<organism evidence="1">
    <name type="scientific">marine metagenome</name>
    <dbReference type="NCBI Taxonomy" id="408172"/>
    <lineage>
        <taxon>unclassified sequences</taxon>
        <taxon>metagenomes</taxon>
        <taxon>ecological metagenomes</taxon>
    </lineage>
</organism>
<dbReference type="EMBL" id="UINC01222048">
    <property type="protein sequence ID" value="SVE50652.1"/>
    <property type="molecule type" value="Genomic_DNA"/>
</dbReference>
<gene>
    <name evidence="1" type="ORF">METZ01_LOCUS503506</name>
</gene>
<reference evidence="1" key="1">
    <citation type="submission" date="2018-05" db="EMBL/GenBank/DDBJ databases">
        <authorList>
            <person name="Lanie J.A."/>
            <person name="Ng W.-L."/>
            <person name="Kazmierczak K.M."/>
            <person name="Andrzejewski T.M."/>
            <person name="Davidsen T.M."/>
            <person name="Wayne K.J."/>
            <person name="Tettelin H."/>
            <person name="Glass J.I."/>
            <person name="Rusch D."/>
            <person name="Podicherti R."/>
            <person name="Tsui H.-C.T."/>
            <person name="Winkler M.E."/>
        </authorList>
    </citation>
    <scope>NUCLEOTIDE SEQUENCE</scope>
</reference>
<protein>
    <submittedName>
        <fullName evidence="1">Uncharacterized protein</fullName>
    </submittedName>
</protein>
<sequence>MKIKYMVLPLGLLALGGLFFSPGESPSRSAPTHVYVYSKKRVEKKIPPVNEVLVQGHHEEIERSLHQYLSDSTIDSQPIQPGTAAYREQVPRVAAFLQKFPGALDEAGALILSDHLHLYTKWMLLEAIGSYTPSSEAHALLRRLASNPSLGEDVLITLVSVFGLAVDIPEDSIDYLKERSQEPDRLGR</sequence>
<name>A0A383E1E1_9ZZZZ</name>
<accession>A0A383E1E1</accession>
<proteinExistence type="predicted"/>
<dbReference type="AlphaFoldDB" id="A0A383E1E1"/>
<feature type="non-terminal residue" evidence="1">
    <location>
        <position position="188"/>
    </location>
</feature>
<evidence type="ECO:0000313" key="1">
    <source>
        <dbReference type="EMBL" id="SVE50652.1"/>
    </source>
</evidence>